<organism evidence="2 3">
    <name type="scientific">Variovorax paradoxus</name>
    <dbReference type="NCBI Taxonomy" id="34073"/>
    <lineage>
        <taxon>Bacteria</taxon>
        <taxon>Pseudomonadati</taxon>
        <taxon>Pseudomonadota</taxon>
        <taxon>Betaproteobacteria</taxon>
        <taxon>Burkholderiales</taxon>
        <taxon>Comamonadaceae</taxon>
        <taxon>Variovorax</taxon>
    </lineage>
</organism>
<dbReference type="PANTHER" id="PTHR48228:SF6">
    <property type="entry name" value="L-CARNITINE COA-TRANSFERASE"/>
    <property type="match status" value="1"/>
</dbReference>
<dbReference type="Pfam" id="PF02515">
    <property type="entry name" value="CoA_transf_3"/>
    <property type="match status" value="1"/>
</dbReference>
<dbReference type="InterPro" id="IPR050509">
    <property type="entry name" value="CoA-transferase_III"/>
</dbReference>
<dbReference type="InterPro" id="IPR003673">
    <property type="entry name" value="CoA-Trfase_fam_III"/>
</dbReference>
<dbReference type="EMBL" id="JAUSRV010000020">
    <property type="protein sequence ID" value="MDP9974832.1"/>
    <property type="molecule type" value="Genomic_DNA"/>
</dbReference>
<dbReference type="PANTHER" id="PTHR48228">
    <property type="entry name" value="SUCCINYL-COA--D-CITRAMALATE COA-TRANSFERASE"/>
    <property type="match status" value="1"/>
</dbReference>
<dbReference type="GO" id="GO:0016740">
    <property type="term" value="F:transferase activity"/>
    <property type="evidence" value="ECO:0007669"/>
    <property type="project" value="UniProtKB-KW"/>
</dbReference>
<proteinExistence type="predicted"/>
<evidence type="ECO:0000256" key="1">
    <source>
        <dbReference type="ARBA" id="ARBA00022679"/>
    </source>
</evidence>
<dbReference type="AlphaFoldDB" id="A0AAW8EPQ6"/>
<comment type="caution">
    <text evidence="2">The sequence shown here is derived from an EMBL/GenBank/DDBJ whole genome shotgun (WGS) entry which is preliminary data.</text>
</comment>
<protein>
    <submittedName>
        <fullName evidence="2">Crotonobetainyl-CoA:carnitine CoA-transferase CaiB-like acyl-CoA transferase</fullName>
    </submittedName>
</protein>
<dbReference type="SUPFAM" id="SSF89796">
    <property type="entry name" value="CoA-transferase family III (CaiB/BaiF)"/>
    <property type="match status" value="1"/>
</dbReference>
<evidence type="ECO:0000313" key="3">
    <source>
        <dbReference type="Proteomes" id="UP001224845"/>
    </source>
</evidence>
<accession>A0AAW8EPQ6</accession>
<name>A0AAW8EPQ6_VARPD</name>
<dbReference type="Proteomes" id="UP001224845">
    <property type="component" value="Unassembled WGS sequence"/>
</dbReference>
<dbReference type="RefSeq" id="WP_307596867.1">
    <property type="nucleotide sequence ID" value="NZ_JAUSRV010000020.1"/>
</dbReference>
<sequence>MTGPLAGCRVLDLGIITAGAATSAMLADLGADVIKVESPGYHDPFRRWSGPGGADDSPFFRFTNRNKQGIGIDIKRPEGRAVFMRLVARSDVVVENFRRGVLAKLGIDYPQLRAVRPSIILASLSSHGEFGPDADRVSFGTTLEAMSGLAAETGYAGGTPTVSGRDLNYPDQVVAIFAAGMVVTAWHPAQGRQGVHLDLSQRELTSFLLGERFVQGASGQPRGNTDPLYALQDCYASRDKAWIAVTVEQRQLPLLAGLVADSAVGRVHERLARWMATRTAEEAVEALAALGIAAATARDGNEAAQGRGISWWEAVGTLPDGSLAKGFPFQFEDEPMQLTRPAPSIGQDTAQVLQDLGGYTPQEISALRKDGVIECADA</sequence>
<reference evidence="2" key="1">
    <citation type="submission" date="2023-07" db="EMBL/GenBank/DDBJ databases">
        <title>Sorghum-associated microbial communities from plants grown in Nebraska, USA.</title>
        <authorList>
            <person name="Schachtman D."/>
        </authorList>
    </citation>
    <scope>NUCLEOTIDE SEQUENCE</scope>
    <source>
        <strain evidence="2">DS3315</strain>
    </source>
</reference>
<dbReference type="Gene3D" id="3.30.1540.10">
    <property type="entry name" value="formyl-coa transferase, domain 3"/>
    <property type="match status" value="1"/>
</dbReference>
<gene>
    <name evidence="2" type="ORF">J2W39_006116</name>
</gene>
<evidence type="ECO:0000313" key="2">
    <source>
        <dbReference type="EMBL" id="MDP9974832.1"/>
    </source>
</evidence>
<dbReference type="InterPro" id="IPR023606">
    <property type="entry name" value="CoA-Trfase_III_dom_1_sf"/>
</dbReference>
<dbReference type="InterPro" id="IPR044855">
    <property type="entry name" value="CoA-Trfase_III_dom3_sf"/>
</dbReference>
<dbReference type="Gene3D" id="3.40.50.10540">
    <property type="entry name" value="Crotonobetainyl-coa:carnitine coa-transferase, domain 1"/>
    <property type="match status" value="1"/>
</dbReference>
<keyword evidence="1" id="KW-0808">Transferase</keyword>